<evidence type="ECO:0000259" key="9">
    <source>
        <dbReference type="Pfam" id="PF00999"/>
    </source>
</evidence>
<comment type="caution">
    <text evidence="10">The sequence shown here is derived from an EMBL/GenBank/DDBJ whole genome shotgun (WGS) entry which is preliminary data.</text>
</comment>
<dbReference type="Gene3D" id="1.20.1530.20">
    <property type="match status" value="1"/>
</dbReference>
<feature type="transmembrane region" description="Helical" evidence="8">
    <location>
        <begin position="98"/>
        <end position="120"/>
    </location>
</feature>
<feature type="transmembrane region" description="Helical" evidence="8">
    <location>
        <begin position="374"/>
        <end position="397"/>
    </location>
</feature>
<keyword evidence="6 8" id="KW-0472">Membrane</keyword>
<dbReference type="InterPro" id="IPR050794">
    <property type="entry name" value="CPA2_transporter"/>
</dbReference>
<keyword evidence="2" id="KW-0813">Transport</keyword>
<feature type="transmembrane region" description="Helical" evidence="8">
    <location>
        <begin position="314"/>
        <end position="333"/>
    </location>
</feature>
<organism evidence="10 11">
    <name type="scientific">Streptomyces polychromogenes</name>
    <dbReference type="NCBI Taxonomy" id="67342"/>
    <lineage>
        <taxon>Bacteria</taxon>
        <taxon>Bacillati</taxon>
        <taxon>Actinomycetota</taxon>
        <taxon>Actinomycetes</taxon>
        <taxon>Kitasatosporales</taxon>
        <taxon>Streptomycetaceae</taxon>
        <taxon>Streptomyces</taxon>
    </lineage>
</organism>
<dbReference type="Pfam" id="PF00999">
    <property type="entry name" value="Na_H_Exchanger"/>
    <property type="match status" value="1"/>
</dbReference>
<evidence type="ECO:0000313" key="10">
    <source>
        <dbReference type="EMBL" id="GAA0272129.1"/>
    </source>
</evidence>
<feature type="transmembrane region" description="Helical" evidence="8">
    <location>
        <begin position="132"/>
        <end position="153"/>
    </location>
</feature>
<dbReference type="InterPro" id="IPR006153">
    <property type="entry name" value="Cation/H_exchanger_TM"/>
</dbReference>
<keyword evidence="5" id="KW-0406">Ion transport</keyword>
<reference evidence="11" key="1">
    <citation type="journal article" date="2019" name="Int. J. Syst. Evol. Microbiol.">
        <title>The Global Catalogue of Microorganisms (GCM) 10K type strain sequencing project: providing services to taxonomists for standard genome sequencing and annotation.</title>
        <authorList>
            <consortium name="The Broad Institute Genomics Platform"/>
            <consortium name="The Broad Institute Genome Sequencing Center for Infectious Disease"/>
            <person name="Wu L."/>
            <person name="Ma J."/>
        </authorList>
    </citation>
    <scope>NUCLEOTIDE SEQUENCE [LARGE SCALE GENOMIC DNA]</scope>
    <source>
        <strain evidence="11">JCM 4505</strain>
    </source>
</reference>
<dbReference type="PANTHER" id="PTHR32468:SF0">
    <property type="entry name" value="K(+)_H(+) ANTIPORTER 1"/>
    <property type="match status" value="1"/>
</dbReference>
<dbReference type="RefSeq" id="WP_344152158.1">
    <property type="nucleotide sequence ID" value="NZ_BAAABV010000006.1"/>
</dbReference>
<feature type="domain" description="Cation/H+ exchanger transmembrane" evidence="9">
    <location>
        <begin position="16"/>
        <end position="397"/>
    </location>
</feature>
<evidence type="ECO:0000256" key="2">
    <source>
        <dbReference type="ARBA" id="ARBA00022448"/>
    </source>
</evidence>
<dbReference type="InterPro" id="IPR038770">
    <property type="entry name" value="Na+/solute_symporter_sf"/>
</dbReference>
<feature type="compositionally biased region" description="Basic and acidic residues" evidence="7">
    <location>
        <begin position="412"/>
        <end position="422"/>
    </location>
</feature>
<feature type="transmembrane region" description="Helical" evidence="8">
    <location>
        <begin position="66"/>
        <end position="86"/>
    </location>
</feature>
<feature type="transmembrane region" description="Helical" evidence="8">
    <location>
        <begin position="288"/>
        <end position="308"/>
    </location>
</feature>
<accession>A0ABP3ENZ7</accession>
<evidence type="ECO:0000256" key="3">
    <source>
        <dbReference type="ARBA" id="ARBA00022692"/>
    </source>
</evidence>
<proteinExistence type="predicted"/>
<keyword evidence="4 8" id="KW-1133">Transmembrane helix</keyword>
<evidence type="ECO:0000256" key="8">
    <source>
        <dbReference type="SAM" id="Phobius"/>
    </source>
</evidence>
<feature type="transmembrane region" description="Helical" evidence="8">
    <location>
        <begin position="160"/>
        <end position="184"/>
    </location>
</feature>
<feature type="transmembrane region" description="Helical" evidence="8">
    <location>
        <begin position="35"/>
        <end position="54"/>
    </location>
</feature>
<evidence type="ECO:0000256" key="5">
    <source>
        <dbReference type="ARBA" id="ARBA00023065"/>
    </source>
</evidence>
<dbReference type="PANTHER" id="PTHR32468">
    <property type="entry name" value="CATION/H + ANTIPORTER"/>
    <property type="match status" value="1"/>
</dbReference>
<keyword evidence="3 8" id="KW-0812">Transmembrane</keyword>
<keyword evidence="11" id="KW-1185">Reference proteome</keyword>
<evidence type="ECO:0000256" key="6">
    <source>
        <dbReference type="ARBA" id="ARBA00023136"/>
    </source>
</evidence>
<protein>
    <recommendedName>
        <fullName evidence="9">Cation/H+ exchanger transmembrane domain-containing protein</fullName>
    </recommendedName>
</protein>
<evidence type="ECO:0000256" key="7">
    <source>
        <dbReference type="SAM" id="MobiDB-lite"/>
    </source>
</evidence>
<feature type="transmembrane region" description="Helical" evidence="8">
    <location>
        <begin position="6"/>
        <end position="23"/>
    </location>
</feature>
<comment type="subcellular location">
    <subcellularLocation>
        <location evidence="1">Membrane</location>
        <topology evidence="1">Multi-pass membrane protein</topology>
    </subcellularLocation>
</comment>
<name>A0ABP3ENZ7_9ACTN</name>
<gene>
    <name evidence="10" type="ORF">GCM10010302_07130</name>
</gene>
<evidence type="ECO:0000256" key="4">
    <source>
        <dbReference type="ARBA" id="ARBA00022989"/>
    </source>
</evidence>
<evidence type="ECO:0000313" key="11">
    <source>
        <dbReference type="Proteomes" id="UP001501867"/>
    </source>
</evidence>
<dbReference type="EMBL" id="BAAABV010000006">
    <property type="protein sequence ID" value="GAA0272129.1"/>
    <property type="molecule type" value="Genomic_DNA"/>
</dbReference>
<sequence>MSQGGIALLFVELAVILLVARLAGRAARALGQPAVLGEIVAGILMGPTLFDGAVADALFPAGARPYLSTLANVGLVLFMFVVGLEFDYERLRGFGRVTGTTSLSAFLLPFALGSLLALYLLGSHPTDNRPGFVLFFGVAMSITAFPVLARILVDHRMNKSLVGAIALSAAAVCDLAGWSMLALVQALVGGKDTQHWPVLLVAPFAALLAFVVRPLLKRLLTRGGTGRAAAATRFSTVLACLFASAAVTEMIGLHFVFGAFLFGLVMPREATERARADLLERATTGTTFLLPVYFVVAGLNVDLSSMGFDGLLELGLILVTAVMGKTAGTFVTARAAGMSTRRSTVLATLMNTRGLTELIVLGVGLRIGMLDQSLYAQMVVMAVLTTAMTGVLLPWLVGRDDRDPPAPAGAVPREEEAVGARS</sequence>
<dbReference type="Proteomes" id="UP001501867">
    <property type="component" value="Unassembled WGS sequence"/>
</dbReference>
<evidence type="ECO:0000256" key="1">
    <source>
        <dbReference type="ARBA" id="ARBA00004141"/>
    </source>
</evidence>
<feature type="region of interest" description="Disordered" evidence="7">
    <location>
        <begin position="403"/>
        <end position="422"/>
    </location>
</feature>
<feature type="transmembrane region" description="Helical" evidence="8">
    <location>
        <begin position="196"/>
        <end position="216"/>
    </location>
</feature>